<dbReference type="Proteomes" id="UP000004030">
    <property type="component" value="Unassembled WGS sequence"/>
</dbReference>
<dbReference type="GO" id="GO:0005506">
    <property type="term" value="F:iron ion binding"/>
    <property type="evidence" value="ECO:0007669"/>
    <property type="project" value="InterPro"/>
</dbReference>
<dbReference type="InterPro" id="IPR001128">
    <property type="entry name" value="Cyt_P450"/>
</dbReference>
<dbReference type="eggNOG" id="COG2124">
    <property type="taxonomic scope" value="Bacteria"/>
</dbReference>
<comment type="similarity">
    <text evidence="1 2">Belongs to the cytochrome P450 family.</text>
</comment>
<keyword evidence="2" id="KW-0560">Oxidoreductase</keyword>
<dbReference type="SUPFAM" id="SSF48264">
    <property type="entry name" value="Cytochrome P450"/>
    <property type="match status" value="1"/>
</dbReference>
<reference evidence="3 4" key="1">
    <citation type="journal article" date="2012" name="J. Bacteriol.">
        <title>Genome sequence of benzo(a)pyrene-degrading bacterium Novosphingobium pentaromativorans US6-1.</title>
        <authorList>
            <person name="Luo Y.R."/>
            <person name="Kang S.G."/>
            <person name="Kim S.J."/>
            <person name="Kim M.R."/>
            <person name="Li N."/>
            <person name="Lee J.H."/>
            <person name="Kwon K.K."/>
        </authorList>
    </citation>
    <scope>NUCLEOTIDE SEQUENCE [LARGE SCALE GENOMIC DNA]</scope>
    <source>
        <strain evidence="3 4">US6-1</strain>
    </source>
</reference>
<comment type="caution">
    <text evidence="3">The sequence shown here is derived from an EMBL/GenBank/DDBJ whole genome shotgun (WGS) entry which is preliminary data.</text>
</comment>
<evidence type="ECO:0000256" key="1">
    <source>
        <dbReference type="ARBA" id="ARBA00010617"/>
    </source>
</evidence>
<accession>G6EGQ4</accession>
<keyword evidence="2" id="KW-0503">Monooxygenase</keyword>
<evidence type="ECO:0008006" key="5">
    <source>
        <dbReference type="Google" id="ProtNLM"/>
    </source>
</evidence>
<keyword evidence="2" id="KW-0479">Metal-binding</keyword>
<sequence length="397" mass="43941">MSDRVVDVDIHGLVAPGEDVHLAWSDLTRGPDLVWTERNGGHWIAVNGDLIRTIYKDKVHFSNRDASLPVPPPEFRLSPANDDGLDHEEARAILAPYFRPQVVAGMAGQVRKLSAELVAKLAPRGSCEFMGEFALVLPVEIFLAMIDLPLADRPVLRALAEQMIRESEEDKRNAGFEAAARYLMEWLDRRAAKPGEDVLSAIATATFRGQPISRQRQLSLALNVLLGGLDSTASMTGFIMGALARDPASRQWFIDHPGQRRQAVEELMRRHGVVNNLRVATCDVELDGVTIRKGEHVYLINALHGLDPRLYPDPLKIDFSRKPQPNAVFGMGDHRCLGANLARMEIGVFLEEWLAKIPDFRIAKGETPVTRSGPVNGMEYLPLEWSPARGAASVSQD</sequence>
<organism evidence="3 4">
    <name type="scientific">Novosphingobium pentaromativorans US6-1</name>
    <dbReference type="NCBI Taxonomy" id="1088721"/>
    <lineage>
        <taxon>Bacteria</taxon>
        <taxon>Pseudomonadati</taxon>
        <taxon>Pseudomonadota</taxon>
        <taxon>Alphaproteobacteria</taxon>
        <taxon>Sphingomonadales</taxon>
        <taxon>Sphingomonadaceae</taxon>
        <taxon>Novosphingobium</taxon>
    </lineage>
</organism>
<dbReference type="InterPro" id="IPR017972">
    <property type="entry name" value="Cyt_P450_CS"/>
</dbReference>
<dbReference type="PANTHER" id="PTHR46696">
    <property type="entry name" value="P450, PUTATIVE (EUROFUNG)-RELATED"/>
    <property type="match status" value="1"/>
</dbReference>
<dbReference type="PANTHER" id="PTHR46696:SF6">
    <property type="entry name" value="P450, PUTATIVE (EUROFUNG)-RELATED"/>
    <property type="match status" value="1"/>
</dbReference>
<dbReference type="PATRIC" id="fig|1088721.3.peg.3479"/>
<dbReference type="Pfam" id="PF00067">
    <property type="entry name" value="p450"/>
    <property type="match status" value="1"/>
</dbReference>
<evidence type="ECO:0000313" key="4">
    <source>
        <dbReference type="Proteomes" id="UP000004030"/>
    </source>
</evidence>
<dbReference type="GO" id="GO:0020037">
    <property type="term" value="F:heme binding"/>
    <property type="evidence" value="ECO:0007669"/>
    <property type="project" value="InterPro"/>
</dbReference>
<dbReference type="GO" id="GO:0004497">
    <property type="term" value="F:monooxygenase activity"/>
    <property type="evidence" value="ECO:0007669"/>
    <property type="project" value="UniProtKB-KW"/>
</dbReference>
<protein>
    <recommendedName>
        <fullName evidence="5">Cytochrome P450</fullName>
    </recommendedName>
</protein>
<dbReference type="AlphaFoldDB" id="G6EGQ4"/>
<dbReference type="Gene3D" id="1.10.630.10">
    <property type="entry name" value="Cytochrome P450"/>
    <property type="match status" value="1"/>
</dbReference>
<dbReference type="InterPro" id="IPR036396">
    <property type="entry name" value="Cyt_P450_sf"/>
</dbReference>
<evidence type="ECO:0000313" key="3">
    <source>
        <dbReference type="EMBL" id="EHJ59497.1"/>
    </source>
</evidence>
<proteinExistence type="inferred from homology"/>
<dbReference type="PROSITE" id="PS00086">
    <property type="entry name" value="CYTOCHROME_P450"/>
    <property type="match status" value="1"/>
</dbReference>
<dbReference type="GO" id="GO:0016705">
    <property type="term" value="F:oxidoreductase activity, acting on paired donors, with incorporation or reduction of molecular oxygen"/>
    <property type="evidence" value="ECO:0007669"/>
    <property type="project" value="InterPro"/>
</dbReference>
<gene>
    <name evidence="3" type="ORF">NSU_3525</name>
</gene>
<name>G6EGQ4_9SPHN</name>
<keyword evidence="4" id="KW-1185">Reference proteome</keyword>
<dbReference type="PRINTS" id="PR00359">
    <property type="entry name" value="BP450"/>
</dbReference>
<keyword evidence="2" id="KW-0349">Heme</keyword>
<dbReference type="InterPro" id="IPR002397">
    <property type="entry name" value="Cyt_P450_B"/>
</dbReference>
<dbReference type="EMBL" id="AGFM01000056">
    <property type="protein sequence ID" value="EHJ59497.1"/>
    <property type="molecule type" value="Genomic_DNA"/>
</dbReference>
<evidence type="ECO:0000256" key="2">
    <source>
        <dbReference type="RuleBase" id="RU000461"/>
    </source>
</evidence>
<keyword evidence="2" id="KW-0408">Iron</keyword>